<dbReference type="Gene3D" id="3.90.1150.10">
    <property type="entry name" value="Aspartate Aminotransferase, domain 1"/>
    <property type="match status" value="1"/>
</dbReference>
<evidence type="ECO:0000256" key="2">
    <source>
        <dbReference type="ARBA" id="ARBA00022898"/>
    </source>
</evidence>
<dbReference type="GO" id="GO:0004068">
    <property type="term" value="F:aspartate 1-decarboxylase activity"/>
    <property type="evidence" value="ECO:0007669"/>
    <property type="project" value="TreeGrafter"/>
</dbReference>
<feature type="modified residue" description="N6-(pyridoxal phosphate)lysine" evidence="5">
    <location>
        <position position="224"/>
    </location>
</feature>
<keyword evidence="7" id="KW-0808">Transferase</keyword>
<organism evidence="7">
    <name type="scientific">Staphylothermus marinus</name>
    <dbReference type="NCBI Taxonomy" id="2280"/>
    <lineage>
        <taxon>Archaea</taxon>
        <taxon>Thermoproteota</taxon>
        <taxon>Thermoprotei</taxon>
        <taxon>Desulfurococcales</taxon>
        <taxon>Desulfurococcaceae</taxon>
        <taxon>Staphylothermus</taxon>
    </lineage>
</organism>
<evidence type="ECO:0000256" key="5">
    <source>
        <dbReference type="PIRSR" id="PIRSR602129-50"/>
    </source>
</evidence>
<evidence type="ECO:0000256" key="1">
    <source>
        <dbReference type="ARBA" id="ARBA00001933"/>
    </source>
</evidence>
<reference evidence="7" key="1">
    <citation type="journal article" date="2020" name="mSystems">
        <title>Genome- and Community-Level Interaction Insights into Carbon Utilization and Element Cycling Functions of Hydrothermarchaeota in Hydrothermal Sediment.</title>
        <authorList>
            <person name="Zhou Z."/>
            <person name="Liu Y."/>
            <person name="Xu W."/>
            <person name="Pan J."/>
            <person name="Luo Z.H."/>
            <person name="Li M."/>
        </authorList>
    </citation>
    <scope>NUCLEOTIDE SEQUENCE [LARGE SCALE GENOMIC DNA]</scope>
    <source>
        <strain evidence="7">SpSt-642</strain>
    </source>
</reference>
<proteinExistence type="inferred from homology"/>
<protein>
    <submittedName>
        <fullName evidence="7">Aminotransferase class V-fold PLP-dependent enzyme</fullName>
    </submittedName>
</protein>
<dbReference type="GO" id="GO:0019752">
    <property type="term" value="P:carboxylic acid metabolic process"/>
    <property type="evidence" value="ECO:0007669"/>
    <property type="project" value="InterPro"/>
</dbReference>
<accession>A0A7C4HAU2</accession>
<dbReference type="GO" id="GO:0008483">
    <property type="term" value="F:transaminase activity"/>
    <property type="evidence" value="ECO:0007669"/>
    <property type="project" value="UniProtKB-KW"/>
</dbReference>
<dbReference type="InterPro" id="IPR015422">
    <property type="entry name" value="PyrdxlP-dep_Trfase_small"/>
</dbReference>
<comment type="cofactor">
    <cofactor evidence="1 5 6">
        <name>pyridoxal 5'-phosphate</name>
        <dbReference type="ChEBI" id="CHEBI:597326"/>
    </cofactor>
</comment>
<dbReference type="PANTHER" id="PTHR42735">
    <property type="match status" value="1"/>
</dbReference>
<sequence>MDRLIEVIAKLNTLYNSIVKHDSGRILGSMTTKPHPLAIYSYLLFIHTNLADTVMYPELIDLKNELQKDLSKYYGEISELMVTTGGTESNFTAILSAWKNRGFREKIVIAPDTVHVSIDKTCDIIGCRLIKIPVGNKPVEPDIVEEYVRKYNPFAIVITAGTTERGLIDPVKAVAEIAEDSGTYLHVDAAYGGLIIPHLYKHGYVNQDLYMYDGVSSITIDFHKNGLTPIPSSVLLFREKEFYEKICYNAEYILTNKYCGLLGTRPGASLVSIWTMWKYTDWNGYEKLAMDLISKAYYLYDKLIEIPDLIVYKPILPIVVFKHRKLNYKELLLKLIEKKYYLYKSPSLEALRIVVMPHVEKKHIDEFIEVLKEVLNSI</sequence>
<evidence type="ECO:0000256" key="4">
    <source>
        <dbReference type="ARBA" id="ARBA00038302"/>
    </source>
</evidence>
<dbReference type="SUPFAM" id="SSF53383">
    <property type="entry name" value="PLP-dependent transferases"/>
    <property type="match status" value="1"/>
</dbReference>
<dbReference type="GO" id="GO:0030170">
    <property type="term" value="F:pyridoxal phosphate binding"/>
    <property type="evidence" value="ECO:0007669"/>
    <property type="project" value="InterPro"/>
</dbReference>
<dbReference type="InterPro" id="IPR002129">
    <property type="entry name" value="PyrdxlP-dep_de-COase"/>
</dbReference>
<evidence type="ECO:0000256" key="6">
    <source>
        <dbReference type="RuleBase" id="RU000382"/>
    </source>
</evidence>
<dbReference type="InterPro" id="IPR015424">
    <property type="entry name" value="PyrdxlP-dep_Trfase"/>
</dbReference>
<comment type="similarity">
    <text evidence="4">Belongs to the group II decarboxylase family. Sphingosine-1-phosphate lyase subfamily.</text>
</comment>
<evidence type="ECO:0000313" key="7">
    <source>
        <dbReference type="EMBL" id="HGM58109.1"/>
    </source>
</evidence>
<name>A0A7C4HAU2_STAMA</name>
<dbReference type="Gene3D" id="3.40.640.10">
    <property type="entry name" value="Type I PLP-dependent aspartate aminotransferase-like (Major domain)"/>
    <property type="match status" value="1"/>
</dbReference>
<dbReference type="EMBL" id="DTBJ01000010">
    <property type="protein sequence ID" value="HGM58109.1"/>
    <property type="molecule type" value="Genomic_DNA"/>
</dbReference>
<keyword evidence="3 6" id="KW-0456">Lyase</keyword>
<dbReference type="GO" id="GO:0015937">
    <property type="term" value="P:coenzyme A biosynthetic process"/>
    <property type="evidence" value="ECO:0007669"/>
    <property type="project" value="TreeGrafter"/>
</dbReference>
<dbReference type="PANTHER" id="PTHR42735:SF6">
    <property type="entry name" value="SPHINGOSINE-1-PHOSPHATE LYASE 1"/>
    <property type="match status" value="1"/>
</dbReference>
<dbReference type="InterPro" id="IPR050477">
    <property type="entry name" value="GrpII_AminoAcid_Decarb"/>
</dbReference>
<keyword evidence="7" id="KW-0032">Aminotransferase</keyword>
<keyword evidence="2 5" id="KW-0663">Pyridoxal phosphate</keyword>
<gene>
    <name evidence="7" type="ORF">ENU14_00745</name>
</gene>
<dbReference type="Pfam" id="PF00282">
    <property type="entry name" value="Pyridoxal_deC"/>
    <property type="match status" value="1"/>
</dbReference>
<comment type="caution">
    <text evidence="7">The sequence shown here is derived from an EMBL/GenBank/DDBJ whole genome shotgun (WGS) entry which is preliminary data.</text>
</comment>
<evidence type="ECO:0000256" key="3">
    <source>
        <dbReference type="ARBA" id="ARBA00023239"/>
    </source>
</evidence>
<dbReference type="InterPro" id="IPR015421">
    <property type="entry name" value="PyrdxlP-dep_Trfase_major"/>
</dbReference>
<dbReference type="AlphaFoldDB" id="A0A7C4HAU2"/>